<feature type="compositionally biased region" description="Basic and acidic residues" evidence="1">
    <location>
        <begin position="327"/>
        <end position="341"/>
    </location>
</feature>
<organism evidence="2 3">
    <name type="scientific">Perkinsus chesapeaki</name>
    <name type="common">Clam parasite</name>
    <name type="synonym">Perkinsus andrewsi</name>
    <dbReference type="NCBI Taxonomy" id="330153"/>
    <lineage>
        <taxon>Eukaryota</taxon>
        <taxon>Sar</taxon>
        <taxon>Alveolata</taxon>
        <taxon>Perkinsozoa</taxon>
        <taxon>Perkinsea</taxon>
        <taxon>Perkinsida</taxon>
        <taxon>Perkinsidae</taxon>
        <taxon>Perkinsus</taxon>
    </lineage>
</organism>
<feature type="region of interest" description="Disordered" evidence="1">
    <location>
        <begin position="1"/>
        <end position="98"/>
    </location>
</feature>
<dbReference type="OrthoDB" id="457458at2759"/>
<feature type="compositionally biased region" description="Polar residues" evidence="1">
    <location>
        <begin position="128"/>
        <end position="137"/>
    </location>
</feature>
<reference evidence="2 3" key="1">
    <citation type="submission" date="2020-04" db="EMBL/GenBank/DDBJ databases">
        <title>Perkinsus chesapeaki whole genome sequence.</title>
        <authorList>
            <person name="Bogema D.R."/>
        </authorList>
    </citation>
    <scope>NUCLEOTIDE SEQUENCE [LARGE SCALE GENOMIC DNA]</scope>
    <source>
        <strain evidence="2">ATCC PRA-425</strain>
    </source>
</reference>
<feature type="region of interest" description="Disordered" evidence="1">
    <location>
        <begin position="286"/>
        <end position="341"/>
    </location>
</feature>
<keyword evidence="3" id="KW-1185">Reference proteome</keyword>
<evidence type="ECO:0000313" key="2">
    <source>
        <dbReference type="EMBL" id="KAF4654749.1"/>
    </source>
</evidence>
<proteinExistence type="predicted"/>
<evidence type="ECO:0000256" key="1">
    <source>
        <dbReference type="SAM" id="MobiDB-lite"/>
    </source>
</evidence>
<comment type="caution">
    <text evidence="2">The sequence shown here is derived from an EMBL/GenBank/DDBJ whole genome shotgun (WGS) entry which is preliminary data.</text>
</comment>
<protein>
    <submittedName>
        <fullName evidence="2">Uncharacterized protein</fullName>
    </submittedName>
</protein>
<accession>A0A7J6L6F6</accession>
<gene>
    <name evidence="2" type="ORF">FOL47_009790</name>
</gene>
<feature type="compositionally biased region" description="Basic residues" evidence="1">
    <location>
        <begin position="26"/>
        <end position="38"/>
    </location>
</feature>
<feature type="compositionally biased region" description="Pro residues" evidence="1">
    <location>
        <begin position="39"/>
        <end position="54"/>
    </location>
</feature>
<feature type="compositionally biased region" description="Low complexity" evidence="1">
    <location>
        <begin position="310"/>
        <end position="322"/>
    </location>
</feature>
<dbReference type="EMBL" id="JAAPAO010000708">
    <property type="protein sequence ID" value="KAF4654749.1"/>
    <property type="molecule type" value="Genomic_DNA"/>
</dbReference>
<dbReference type="Proteomes" id="UP000591131">
    <property type="component" value="Unassembled WGS sequence"/>
</dbReference>
<evidence type="ECO:0000313" key="3">
    <source>
        <dbReference type="Proteomes" id="UP000591131"/>
    </source>
</evidence>
<sequence length="341" mass="37494">MPTKTTKSPTLKRKAALPAGPLVNKPMRKKTVAKKPAPKKPPTTKPIRKQPPTPISSDDSELPPLQDMSGLSPRGRQEQPPPLLPLTPSAKPNRRSDISLSDVDSQIRDFLADPQVRQPQDHHKQPLYQRQTATTPDNPMPGHLLAPLHHRWCTLESYLDQAWYAYIPSSWLRVKGVTIDGTTEVFPLASVNMAAIGFGARLAQAGVITGATAISIAGNVADKSFGTNGTQNARHELEKMTTLALGLVQSNQVFNCDLSKPQPVNYTLNSALSRFEGFSLPPTKVGGSSTFPKRFGRNDRWNSSSAGNHYSNWNSWYGWNSSGKKKGQSEEKNEKANEEKE</sequence>
<feature type="region of interest" description="Disordered" evidence="1">
    <location>
        <begin position="113"/>
        <end position="140"/>
    </location>
</feature>
<name>A0A7J6L6F6_PERCH</name>
<dbReference type="AlphaFoldDB" id="A0A7J6L6F6"/>